<evidence type="ECO:0000313" key="2">
    <source>
        <dbReference type="Proteomes" id="UP001053296"/>
    </source>
</evidence>
<keyword evidence="2" id="KW-1185">Reference proteome</keyword>
<name>A0ABM7P2H7_9BACT</name>
<gene>
    <name evidence="1" type="ORF">PSDVSF_03340</name>
</gene>
<evidence type="ECO:0000313" key="1">
    <source>
        <dbReference type="EMBL" id="BCS87092.1"/>
    </source>
</evidence>
<dbReference type="EMBL" id="AP024485">
    <property type="protein sequence ID" value="BCS87092.1"/>
    <property type="molecule type" value="Genomic_DNA"/>
</dbReference>
<organism evidence="1 2">
    <name type="scientific">Pseudodesulfovibrio sediminis</name>
    <dbReference type="NCBI Taxonomy" id="2810563"/>
    <lineage>
        <taxon>Bacteria</taxon>
        <taxon>Pseudomonadati</taxon>
        <taxon>Thermodesulfobacteriota</taxon>
        <taxon>Desulfovibrionia</taxon>
        <taxon>Desulfovibrionales</taxon>
        <taxon>Desulfovibrionaceae</taxon>
    </lineage>
</organism>
<sequence length="94" mass="10997">MPQSIIQREIRATRYTGYGVDSLSLQQFDNDFSSIEFHGEPPVLCRSIRWGTKKNPRRYAPTGVEFSVKAIPLWRVPANTTYYYVYYDDYANYG</sequence>
<proteinExistence type="predicted"/>
<reference evidence="1" key="1">
    <citation type="journal article" date="2022" name="Arch. Microbiol.">
        <title>Pseudodesulfovibrio sediminis sp. nov., a mesophilic and neutrophilic sulfate-reducing bacterium isolated from sediment of a brackish lake.</title>
        <authorList>
            <person name="Takahashi A."/>
            <person name="Kojima H."/>
            <person name="Watanabe M."/>
            <person name="Fukui M."/>
        </authorList>
    </citation>
    <scope>NUCLEOTIDE SEQUENCE</scope>
    <source>
        <strain evidence="1">SF6</strain>
    </source>
</reference>
<accession>A0ABM7P2H7</accession>
<dbReference type="Proteomes" id="UP001053296">
    <property type="component" value="Chromosome"/>
</dbReference>
<protein>
    <submittedName>
        <fullName evidence="1">Uncharacterized protein</fullName>
    </submittedName>
</protein>